<sequence length="61" mass="6851">MHHAAPAIHARTKPADLTAGPAAYHSTSIVYIQIRRKMACLGRWHTIYKEDRIILICGLLV</sequence>
<evidence type="ECO:0000313" key="2">
    <source>
        <dbReference type="Proteomes" id="UP000284543"/>
    </source>
</evidence>
<organism evidence="1 2">
    <name type="scientific">Enterocloster bolteae</name>
    <dbReference type="NCBI Taxonomy" id="208479"/>
    <lineage>
        <taxon>Bacteria</taxon>
        <taxon>Bacillati</taxon>
        <taxon>Bacillota</taxon>
        <taxon>Clostridia</taxon>
        <taxon>Lachnospirales</taxon>
        <taxon>Lachnospiraceae</taxon>
        <taxon>Enterocloster</taxon>
    </lineage>
</organism>
<comment type="caution">
    <text evidence="1">The sequence shown here is derived from an EMBL/GenBank/DDBJ whole genome shotgun (WGS) entry which is preliminary data.</text>
</comment>
<accession>A0A412Z916</accession>
<dbReference type="Proteomes" id="UP000284543">
    <property type="component" value="Unassembled WGS sequence"/>
</dbReference>
<dbReference type="AlphaFoldDB" id="A0A412Z916"/>
<proteinExistence type="predicted"/>
<protein>
    <submittedName>
        <fullName evidence="1">Uncharacterized protein</fullName>
    </submittedName>
</protein>
<evidence type="ECO:0000313" key="1">
    <source>
        <dbReference type="EMBL" id="RGV76598.1"/>
    </source>
</evidence>
<gene>
    <name evidence="1" type="ORF">DWW02_08470</name>
</gene>
<name>A0A412Z916_9FIRM</name>
<dbReference type="EMBL" id="QRZM01000003">
    <property type="protein sequence ID" value="RGV76598.1"/>
    <property type="molecule type" value="Genomic_DNA"/>
</dbReference>
<reference evidence="1 2" key="1">
    <citation type="submission" date="2018-08" db="EMBL/GenBank/DDBJ databases">
        <title>A genome reference for cultivated species of the human gut microbiota.</title>
        <authorList>
            <person name="Zou Y."/>
            <person name="Xue W."/>
            <person name="Luo G."/>
        </authorList>
    </citation>
    <scope>NUCLEOTIDE SEQUENCE [LARGE SCALE GENOMIC DNA]</scope>
    <source>
        <strain evidence="1 2">AF14-18</strain>
    </source>
</reference>